<reference evidence="1 2" key="1">
    <citation type="submission" date="2019-01" db="EMBL/GenBank/DDBJ databases">
        <title>Genomes sequencing and comparative genomics of infectious freshwater microsporidia, Cucumispora dikerogammari and Thelohania contejeani.</title>
        <authorList>
            <person name="Cormier A."/>
            <person name="Giraud I."/>
            <person name="Wattier R."/>
            <person name="Teixeira M."/>
            <person name="Grandjean F."/>
            <person name="Rigaud T."/>
            <person name="Cordaux R."/>
        </authorList>
    </citation>
    <scope>NUCLEOTIDE SEQUENCE [LARGE SCALE GENOMIC DNA]</scope>
    <source>
        <strain evidence="1">T1</strain>
        <tissue evidence="1">Spores</tissue>
    </source>
</reference>
<dbReference type="Gene3D" id="2.130.10.10">
    <property type="entry name" value="YVTN repeat-like/Quinoprotein amine dehydrogenase"/>
    <property type="match status" value="1"/>
</dbReference>
<protein>
    <submittedName>
        <fullName evidence="1">Pre-mRNA-splicing factor RSE1</fullName>
    </submittedName>
</protein>
<evidence type="ECO:0000313" key="1">
    <source>
        <dbReference type="EMBL" id="KAF7683748.1"/>
    </source>
</evidence>
<proteinExistence type="predicted"/>
<dbReference type="EMBL" id="SBIQ01000055">
    <property type="protein sequence ID" value="KAF7683748.1"/>
    <property type="molecule type" value="Genomic_DNA"/>
</dbReference>
<evidence type="ECO:0000313" key="2">
    <source>
        <dbReference type="Proteomes" id="UP001516464"/>
    </source>
</evidence>
<sequence>MVIHKYTLAETGKLIHISTHDIPSRCTALLNDSLVVVNSNISIYKIDGMVETNKIPMVYDGYCYITCGDGIIYLISLEGYFEYYNIKISERFSIHTGYIVYDLKMIGKRVCILGRREDNMEVGVYKPDLQLDYIISVHQTSYLLIPYNGDILVLAEKKIYYFQGCILKKTVSTGDIFPCYHVDDNIILLCALKGKLYKLNNTNLEEYNWIGPTKAFLVYKGGYVLTLGDGCNNNVYRIEENKFILTDKITVIFPIKEMIRKNGDIIFNTGKSMGKLVEKQPLELIREIKAEKIIKVRIINNKLIIRENKNIDINNIDDDDIVTVGYDILEYGNKLAYLKDNLIEIYSNKNIIQSLKINYSDYTSDGSKLVLWYNNRVMVFNDETRKEYKFEYMIFNLRIKNNILYVQTGSGVIRVFDIIKEKFIWIQVFKDTVQCMEVCEDKLIVGTDFEVFIFGEDVPISKPIKNIRSLIYYKSLVLIVGDGCYIMNLEGKIRDIPLVIEGGVCLGKLNGKDVLVKYNLERIEIYKISWSMRREWDMIDINWNGNEKKDKWVISPGSLFNRQTKEYLYDQRIQSNSYIVNDFLLIPFSDSFIIYQIGKFHLLKKHKIWLPSRMVTCKFNGKNIFIGTLRDSVRIYDLEWKLVAAEFGFRWVVSMELWRDGVVLGDRFGNVCGVDSNGELFMSIWVGDIVKKFEIEDDAKISYYTVCGGIGVITPEDIQYYKINPFGCTFIKKNKFNSK</sequence>
<dbReference type="SUPFAM" id="SSF50998">
    <property type="entry name" value="Quinoprotein alcohol dehydrogenase-like"/>
    <property type="match status" value="1"/>
</dbReference>
<name>A0ABQ7HZW1_9MICR</name>
<dbReference type="InterPro" id="IPR011047">
    <property type="entry name" value="Quinoprotein_ADH-like_sf"/>
</dbReference>
<organism evidence="1 2">
    <name type="scientific">Astathelohania contejeani</name>
    <dbReference type="NCBI Taxonomy" id="164912"/>
    <lineage>
        <taxon>Eukaryota</taxon>
        <taxon>Fungi</taxon>
        <taxon>Fungi incertae sedis</taxon>
        <taxon>Microsporidia</taxon>
        <taxon>Astathelohaniidae</taxon>
        <taxon>Astathelohania</taxon>
    </lineage>
</organism>
<comment type="caution">
    <text evidence="1">The sequence shown here is derived from an EMBL/GenBank/DDBJ whole genome shotgun (WGS) entry which is preliminary data.</text>
</comment>
<gene>
    <name evidence="1" type="primary">RSE1</name>
    <name evidence="1" type="ORF">TCON_1043</name>
</gene>
<dbReference type="InterPro" id="IPR015943">
    <property type="entry name" value="WD40/YVTN_repeat-like_dom_sf"/>
</dbReference>
<accession>A0ABQ7HZW1</accession>
<keyword evidence="2" id="KW-1185">Reference proteome</keyword>
<dbReference type="Proteomes" id="UP001516464">
    <property type="component" value="Unassembled WGS sequence"/>
</dbReference>